<keyword evidence="2" id="KW-0472">Membrane</keyword>
<reference evidence="3 4" key="1">
    <citation type="submission" date="2019-05" db="EMBL/GenBank/DDBJ databases">
        <title>Draft genome sequence of Nonomuraea zeae DSM 100528.</title>
        <authorList>
            <person name="Saricaoglu S."/>
            <person name="Isik K."/>
        </authorList>
    </citation>
    <scope>NUCLEOTIDE SEQUENCE [LARGE SCALE GENOMIC DNA]</scope>
    <source>
        <strain evidence="3 4">DSM 100528</strain>
    </source>
</reference>
<accession>A0A5S4GG79</accession>
<evidence type="ECO:0000313" key="4">
    <source>
        <dbReference type="Proteomes" id="UP000306628"/>
    </source>
</evidence>
<proteinExistence type="predicted"/>
<dbReference type="OrthoDB" id="3696118at2"/>
<organism evidence="3 4">
    <name type="scientific">Nonomuraea zeae</name>
    <dbReference type="NCBI Taxonomy" id="1642303"/>
    <lineage>
        <taxon>Bacteria</taxon>
        <taxon>Bacillati</taxon>
        <taxon>Actinomycetota</taxon>
        <taxon>Actinomycetes</taxon>
        <taxon>Streptosporangiales</taxon>
        <taxon>Streptosporangiaceae</taxon>
        <taxon>Nonomuraea</taxon>
    </lineage>
</organism>
<keyword evidence="4" id="KW-1185">Reference proteome</keyword>
<evidence type="ECO:0000256" key="1">
    <source>
        <dbReference type="SAM" id="Coils"/>
    </source>
</evidence>
<keyword evidence="2" id="KW-0812">Transmembrane</keyword>
<keyword evidence="1" id="KW-0175">Coiled coil</keyword>
<sequence length="89" mass="9947">MDTTTWPGTVLILGLSLLALILLIGSAATVLEFRKLKVAAAVQEDLRQLVRRYEQLAENTMDAQHRIANDVSELRTRATSIEQILRTVD</sequence>
<feature type="transmembrane region" description="Helical" evidence="2">
    <location>
        <begin position="6"/>
        <end position="31"/>
    </location>
</feature>
<name>A0A5S4GG79_9ACTN</name>
<protein>
    <submittedName>
        <fullName evidence="3">Uncharacterized protein</fullName>
    </submittedName>
</protein>
<dbReference type="AlphaFoldDB" id="A0A5S4GG79"/>
<keyword evidence="2" id="KW-1133">Transmembrane helix</keyword>
<gene>
    <name evidence="3" type="ORF">ETD85_24070</name>
</gene>
<evidence type="ECO:0000313" key="3">
    <source>
        <dbReference type="EMBL" id="TMR31988.1"/>
    </source>
</evidence>
<feature type="coiled-coil region" evidence="1">
    <location>
        <begin position="39"/>
        <end position="66"/>
    </location>
</feature>
<dbReference type="RefSeq" id="WP_138692041.1">
    <property type="nucleotide sequence ID" value="NZ_JBHSAZ010000043.1"/>
</dbReference>
<dbReference type="EMBL" id="VCKX01000075">
    <property type="protein sequence ID" value="TMR31988.1"/>
    <property type="molecule type" value="Genomic_DNA"/>
</dbReference>
<comment type="caution">
    <text evidence="3">The sequence shown here is derived from an EMBL/GenBank/DDBJ whole genome shotgun (WGS) entry which is preliminary data.</text>
</comment>
<evidence type="ECO:0000256" key="2">
    <source>
        <dbReference type="SAM" id="Phobius"/>
    </source>
</evidence>
<dbReference type="Proteomes" id="UP000306628">
    <property type="component" value="Unassembled WGS sequence"/>
</dbReference>